<dbReference type="PROSITE" id="PS00770">
    <property type="entry name" value="AA_TRANSFER_CLASS_4"/>
    <property type="match status" value="1"/>
</dbReference>
<evidence type="ECO:0000313" key="6">
    <source>
        <dbReference type="EMBL" id="RKS77711.1"/>
    </source>
</evidence>
<dbReference type="InterPro" id="IPR036038">
    <property type="entry name" value="Aminotransferase-like"/>
</dbReference>
<evidence type="ECO:0000256" key="5">
    <source>
        <dbReference type="RuleBase" id="RU004516"/>
    </source>
</evidence>
<dbReference type="GO" id="GO:0046394">
    <property type="term" value="P:carboxylic acid biosynthetic process"/>
    <property type="evidence" value="ECO:0007669"/>
    <property type="project" value="UniProtKB-ARBA"/>
</dbReference>
<keyword evidence="6" id="KW-0032">Aminotransferase</keyword>
<gene>
    <name evidence="6" type="ORF">CLV35_1408</name>
</gene>
<dbReference type="InterPro" id="IPR001544">
    <property type="entry name" value="Aminotrans_IV"/>
</dbReference>
<proteinExistence type="inferred from homology"/>
<dbReference type="GO" id="GO:0005829">
    <property type="term" value="C:cytosol"/>
    <property type="evidence" value="ECO:0007669"/>
    <property type="project" value="TreeGrafter"/>
</dbReference>
<comment type="caution">
    <text evidence="6">The sequence shown here is derived from an EMBL/GenBank/DDBJ whole genome shotgun (WGS) entry which is preliminary data.</text>
</comment>
<dbReference type="EMBL" id="RBWV01000010">
    <property type="protein sequence ID" value="RKS77711.1"/>
    <property type="molecule type" value="Genomic_DNA"/>
</dbReference>
<dbReference type="PANTHER" id="PTHR42743:SF11">
    <property type="entry name" value="AMINODEOXYCHORISMATE LYASE"/>
    <property type="match status" value="1"/>
</dbReference>
<keyword evidence="6" id="KW-0808">Transferase</keyword>
<dbReference type="FunFam" id="3.20.10.10:FF:000002">
    <property type="entry name" value="D-alanine aminotransferase"/>
    <property type="match status" value="1"/>
</dbReference>
<dbReference type="FunCoup" id="A0A420XSB5">
    <property type="interactions" value="219"/>
</dbReference>
<sequence length="276" mass="28423">MESGVTVWVQGRILPAEDAVVGVLDHGFTVGDGVFETVRVSANVPIALSRHLARLTRSATALGLPAPDLGLVRAAVDDLLSGVPTASPHRLRITVTSGPGPLGSARGDSEPTLVVALVAAAPWPADCAVVTVPWVRNERSPLAGVKSTSYAENAVALEWAHQRGAQEALIANTRGELCEGTGSNVFVVVDGQLLTPSLRSGCLAGVTRGLVLEVSDAQEADLPLGVLEHAEEVFITSATRGAMPVTRVDGRELAAGPVTAEVAAAYAALLETTPDP</sequence>
<keyword evidence="3 5" id="KW-0663">Pyridoxal phosphate</keyword>
<dbReference type="AlphaFoldDB" id="A0A420XSB5"/>
<reference evidence="6 7" key="1">
    <citation type="submission" date="2018-10" db="EMBL/GenBank/DDBJ databases">
        <title>Genomic Encyclopedia of Archaeal and Bacterial Type Strains, Phase II (KMG-II): from individual species to whole genera.</title>
        <authorList>
            <person name="Goeker M."/>
        </authorList>
    </citation>
    <scope>NUCLEOTIDE SEQUENCE [LARGE SCALE GENOMIC DNA]</scope>
    <source>
        <strain evidence="6 7">RP-AC37</strain>
    </source>
</reference>
<evidence type="ECO:0000256" key="1">
    <source>
        <dbReference type="ARBA" id="ARBA00001933"/>
    </source>
</evidence>
<dbReference type="PANTHER" id="PTHR42743">
    <property type="entry name" value="AMINO-ACID AMINOTRANSFERASE"/>
    <property type="match status" value="1"/>
</dbReference>
<accession>A0A420XSB5</accession>
<comment type="similarity">
    <text evidence="2 4">Belongs to the class-IV pyridoxal-phosphate-dependent aminotransferase family.</text>
</comment>
<protein>
    <submittedName>
        <fullName evidence="6">Branched-chain amino acid aminotransferase</fullName>
    </submittedName>
</protein>
<dbReference type="Proteomes" id="UP000281955">
    <property type="component" value="Unassembled WGS sequence"/>
</dbReference>
<dbReference type="Gene3D" id="3.20.10.10">
    <property type="entry name" value="D-amino Acid Aminotransferase, subunit A, domain 2"/>
    <property type="match status" value="1"/>
</dbReference>
<dbReference type="InParanoid" id="A0A420XSB5"/>
<dbReference type="Gene3D" id="3.30.470.10">
    <property type="match status" value="1"/>
</dbReference>
<evidence type="ECO:0000313" key="7">
    <source>
        <dbReference type="Proteomes" id="UP000281955"/>
    </source>
</evidence>
<dbReference type="InterPro" id="IPR018300">
    <property type="entry name" value="Aminotrans_IV_CS"/>
</dbReference>
<evidence type="ECO:0000256" key="2">
    <source>
        <dbReference type="ARBA" id="ARBA00009320"/>
    </source>
</evidence>
<dbReference type="GO" id="GO:0008483">
    <property type="term" value="F:transaminase activity"/>
    <property type="evidence" value="ECO:0007669"/>
    <property type="project" value="UniProtKB-KW"/>
</dbReference>
<keyword evidence="7" id="KW-1185">Reference proteome</keyword>
<evidence type="ECO:0000256" key="3">
    <source>
        <dbReference type="ARBA" id="ARBA00022898"/>
    </source>
</evidence>
<evidence type="ECO:0000256" key="4">
    <source>
        <dbReference type="RuleBase" id="RU004106"/>
    </source>
</evidence>
<dbReference type="SUPFAM" id="SSF56752">
    <property type="entry name" value="D-aminoacid aminotransferase-like PLP-dependent enzymes"/>
    <property type="match status" value="1"/>
</dbReference>
<comment type="cofactor">
    <cofactor evidence="1 5">
        <name>pyridoxal 5'-phosphate</name>
        <dbReference type="ChEBI" id="CHEBI:597326"/>
    </cofactor>
</comment>
<dbReference type="InterPro" id="IPR050571">
    <property type="entry name" value="Class-IV_PLP-Dep_Aminotrnsfr"/>
</dbReference>
<dbReference type="InterPro" id="IPR043132">
    <property type="entry name" value="BCAT-like_C"/>
</dbReference>
<dbReference type="InterPro" id="IPR043131">
    <property type="entry name" value="BCAT-like_N"/>
</dbReference>
<dbReference type="Pfam" id="PF01063">
    <property type="entry name" value="Aminotran_4"/>
    <property type="match status" value="1"/>
</dbReference>
<organism evidence="6 7">
    <name type="scientific">Motilibacter peucedani</name>
    <dbReference type="NCBI Taxonomy" id="598650"/>
    <lineage>
        <taxon>Bacteria</taxon>
        <taxon>Bacillati</taxon>
        <taxon>Actinomycetota</taxon>
        <taxon>Actinomycetes</taxon>
        <taxon>Motilibacterales</taxon>
        <taxon>Motilibacteraceae</taxon>
        <taxon>Motilibacter</taxon>
    </lineage>
</organism>
<name>A0A420XSB5_9ACTN</name>
<dbReference type="GO" id="GO:0008652">
    <property type="term" value="P:amino acid biosynthetic process"/>
    <property type="evidence" value="ECO:0007669"/>
    <property type="project" value="UniProtKB-ARBA"/>
</dbReference>